<keyword evidence="2" id="KW-1185">Reference proteome</keyword>
<name>A0A1R1YHY5_9FUNG</name>
<evidence type="ECO:0000313" key="2">
    <source>
        <dbReference type="Proteomes" id="UP000187283"/>
    </source>
</evidence>
<organism evidence="1 2">
    <name type="scientific">Smittium culicis</name>
    <dbReference type="NCBI Taxonomy" id="133412"/>
    <lineage>
        <taxon>Eukaryota</taxon>
        <taxon>Fungi</taxon>
        <taxon>Fungi incertae sedis</taxon>
        <taxon>Zoopagomycota</taxon>
        <taxon>Kickxellomycotina</taxon>
        <taxon>Harpellomycetes</taxon>
        <taxon>Harpellales</taxon>
        <taxon>Legeriomycetaceae</taxon>
        <taxon>Smittium</taxon>
    </lineage>
</organism>
<gene>
    <name evidence="1" type="ORF">AYI70_g95</name>
</gene>
<dbReference type="AlphaFoldDB" id="A0A1R1YHY5"/>
<protein>
    <submittedName>
        <fullName evidence="1">OTU domain-containing protein 6B</fullName>
    </submittedName>
</protein>
<accession>A0A1R1YHY5</accession>
<proteinExistence type="predicted"/>
<sequence length="116" mass="12970">MSGLEDIEARHRKEKKELLSAVMMLKKKAKSSDKATKKSLLEEIESLESGLKTRHEEELANFKKNLGDSSLTSQENNDEIVSKAISNLALDENGKLTSPSIFFLIFSTLMLVQNSI</sequence>
<dbReference type="Proteomes" id="UP000187283">
    <property type="component" value="Unassembled WGS sequence"/>
</dbReference>
<comment type="caution">
    <text evidence="1">The sequence shown here is derived from an EMBL/GenBank/DDBJ whole genome shotgun (WGS) entry which is preliminary data.</text>
</comment>
<evidence type="ECO:0000313" key="1">
    <source>
        <dbReference type="EMBL" id="OMJ26532.1"/>
    </source>
</evidence>
<dbReference type="EMBL" id="LSSN01000010">
    <property type="protein sequence ID" value="OMJ26532.1"/>
    <property type="molecule type" value="Genomic_DNA"/>
</dbReference>
<dbReference type="STRING" id="133412.A0A1R1YHY5"/>
<reference evidence="1 2" key="1">
    <citation type="submission" date="2017-01" db="EMBL/GenBank/DDBJ databases">
        <authorList>
            <person name="Mah S.A."/>
            <person name="Swanson W.J."/>
            <person name="Moy G.W."/>
            <person name="Vacquier V.D."/>
        </authorList>
    </citation>
    <scope>NUCLEOTIDE SEQUENCE [LARGE SCALE GENOMIC DNA]</scope>
    <source>
        <strain evidence="1 2">GSMNP</strain>
    </source>
</reference>